<name>A0AAD7GG74_MYCRO</name>
<keyword evidence="2" id="KW-1185">Reference proteome</keyword>
<dbReference type="AlphaFoldDB" id="A0AAD7GG74"/>
<evidence type="ECO:0000313" key="1">
    <source>
        <dbReference type="EMBL" id="KAJ7686561.1"/>
    </source>
</evidence>
<sequence>MNLPEFPRALIHPATPAFCMAPTPDKGMGLFSTRALKMGELTLSERPLFVCTHAVNMEWPESFTHEQQIQHFLDEMEQCFKISVERMHPEIKATFLALANCYKEDGSGPLRASFVRTGCASAACAQI</sequence>
<proteinExistence type="predicted"/>
<comment type="caution">
    <text evidence="1">The sequence shown here is derived from an EMBL/GenBank/DDBJ whole genome shotgun (WGS) entry which is preliminary data.</text>
</comment>
<evidence type="ECO:0000313" key="2">
    <source>
        <dbReference type="Proteomes" id="UP001221757"/>
    </source>
</evidence>
<organism evidence="1 2">
    <name type="scientific">Mycena rosella</name>
    <name type="common">Pink bonnet</name>
    <name type="synonym">Agaricus rosellus</name>
    <dbReference type="NCBI Taxonomy" id="1033263"/>
    <lineage>
        <taxon>Eukaryota</taxon>
        <taxon>Fungi</taxon>
        <taxon>Dikarya</taxon>
        <taxon>Basidiomycota</taxon>
        <taxon>Agaricomycotina</taxon>
        <taxon>Agaricomycetes</taxon>
        <taxon>Agaricomycetidae</taxon>
        <taxon>Agaricales</taxon>
        <taxon>Marasmiineae</taxon>
        <taxon>Mycenaceae</taxon>
        <taxon>Mycena</taxon>
    </lineage>
</organism>
<reference evidence="1" key="1">
    <citation type="submission" date="2023-03" db="EMBL/GenBank/DDBJ databases">
        <title>Massive genome expansion in bonnet fungi (Mycena s.s.) driven by repeated elements and novel gene families across ecological guilds.</title>
        <authorList>
            <consortium name="Lawrence Berkeley National Laboratory"/>
            <person name="Harder C.B."/>
            <person name="Miyauchi S."/>
            <person name="Viragh M."/>
            <person name="Kuo A."/>
            <person name="Thoen E."/>
            <person name="Andreopoulos B."/>
            <person name="Lu D."/>
            <person name="Skrede I."/>
            <person name="Drula E."/>
            <person name="Henrissat B."/>
            <person name="Morin E."/>
            <person name="Kohler A."/>
            <person name="Barry K."/>
            <person name="LaButti K."/>
            <person name="Morin E."/>
            <person name="Salamov A."/>
            <person name="Lipzen A."/>
            <person name="Mereny Z."/>
            <person name="Hegedus B."/>
            <person name="Baldrian P."/>
            <person name="Stursova M."/>
            <person name="Weitz H."/>
            <person name="Taylor A."/>
            <person name="Grigoriev I.V."/>
            <person name="Nagy L.G."/>
            <person name="Martin F."/>
            <person name="Kauserud H."/>
        </authorList>
    </citation>
    <scope>NUCLEOTIDE SEQUENCE</scope>
    <source>
        <strain evidence="1">CBHHK067</strain>
    </source>
</reference>
<dbReference type="EMBL" id="JARKIE010000095">
    <property type="protein sequence ID" value="KAJ7686561.1"/>
    <property type="molecule type" value="Genomic_DNA"/>
</dbReference>
<dbReference type="Proteomes" id="UP001221757">
    <property type="component" value="Unassembled WGS sequence"/>
</dbReference>
<gene>
    <name evidence="1" type="ORF">B0H17DRAFT_1303996</name>
</gene>
<protein>
    <submittedName>
        <fullName evidence="1">Uncharacterized protein</fullName>
    </submittedName>
</protein>
<accession>A0AAD7GG74</accession>